<keyword evidence="3" id="KW-1185">Reference proteome</keyword>
<gene>
    <name evidence="2" type="ORF">DLJ46_26890</name>
</gene>
<evidence type="ECO:0000259" key="1">
    <source>
        <dbReference type="PROSITE" id="PS50240"/>
    </source>
</evidence>
<dbReference type="Proteomes" id="UP000245683">
    <property type="component" value="Unassembled WGS sequence"/>
</dbReference>
<sequence length="331" mass="34513">MDGRAPWVPRVVSALPGIFHSGIRCGQLPETRPSTGGNLRRSAVLASLTATAAAAMLSVAAPASAINSYNAQPAPERTEVGALVVQYDRDGNPATPDVVRWSCSGTMISANIFLTAAHCTANRPAGAKFYVSLAQDVQGAIDDSNKTGGSPEEIAARVGVQGTAHWDPAYPGNSADAHDIAVIEFDDTQAADLAKRWTFTPATLPGANQLSDLGSRALDAADWQVMGYGTQEAVDQPGGQVHPGGGVRMKATVDFDALNNTWVRLAMNESRDLGGACYGDSGGPNFVTLDGRLVLAGTTITGDTPCYATNVAYRTDSDSARAFLGQYVTLP</sequence>
<dbReference type="OrthoDB" id="3657335at2"/>
<dbReference type="Pfam" id="PF00089">
    <property type="entry name" value="Trypsin"/>
    <property type="match status" value="1"/>
</dbReference>
<name>A0A317JUG7_9ACTN</name>
<proteinExistence type="predicted"/>
<accession>A0A317JUG7</accession>
<dbReference type="PROSITE" id="PS00134">
    <property type="entry name" value="TRYPSIN_HIS"/>
    <property type="match status" value="1"/>
</dbReference>
<protein>
    <recommendedName>
        <fullName evidence="1">Peptidase S1 domain-containing protein</fullName>
    </recommendedName>
</protein>
<dbReference type="PANTHER" id="PTHR24260:SF132">
    <property type="entry name" value="PEPTIDASE S1 DOMAIN-CONTAINING PROTEIN"/>
    <property type="match status" value="1"/>
</dbReference>
<comment type="caution">
    <text evidence="2">The sequence shown here is derived from an EMBL/GenBank/DDBJ whole genome shotgun (WGS) entry which is preliminary data.</text>
</comment>
<dbReference type="InterPro" id="IPR001314">
    <property type="entry name" value="Peptidase_S1A"/>
</dbReference>
<reference evidence="3" key="1">
    <citation type="submission" date="2018-05" db="EMBL/GenBank/DDBJ databases">
        <title>Micromonospora globispora sp. nov. and Micromonospora rugosa sp. nov., isolated from marine sediment.</title>
        <authorList>
            <person name="Carro L."/>
            <person name="Aysel V."/>
            <person name="Cetin D."/>
            <person name="Igual J.M."/>
            <person name="Klenk H.-P."/>
            <person name="Trujillo M.E."/>
            <person name="Sahin N."/>
        </authorList>
    </citation>
    <scope>NUCLEOTIDE SEQUENCE [LARGE SCALE GENOMIC DNA]</scope>
    <source>
        <strain evidence="3">S2904</strain>
    </source>
</reference>
<dbReference type="InterPro" id="IPR051333">
    <property type="entry name" value="CLIP_Serine_Protease"/>
</dbReference>
<dbReference type="Gene3D" id="2.40.10.10">
    <property type="entry name" value="Trypsin-like serine proteases"/>
    <property type="match status" value="1"/>
</dbReference>
<feature type="domain" description="Peptidase S1" evidence="1">
    <location>
        <begin position="79"/>
        <end position="331"/>
    </location>
</feature>
<dbReference type="EMBL" id="QGSV01000339">
    <property type="protein sequence ID" value="PWU44275.1"/>
    <property type="molecule type" value="Genomic_DNA"/>
</dbReference>
<dbReference type="InterPro" id="IPR043504">
    <property type="entry name" value="Peptidase_S1_PA_chymotrypsin"/>
</dbReference>
<dbReference type="GO" id="GO:0006508">
    <property type="term" value="P:proteolysis"/>
    <property type="evidence" value="ECO:0007669"/>
    <property type="project" value="InterPro"/>
</dbReference>
<dbReference type="PANTHER" id="PTHR24260">
    <property type="match status" value="1"/>
</dbReference>
<evidence type="ECO:0000313" key="3">
    <source>
        <dbReference type="Proteomes" id="UP000245683"/>
    </source>
</evidence>
<dbReference type="InterPro" id="IPR009003">
    <property type="entry name" value="Peptidase_S1_PA"/>
</dbReference>
<dbReference type="AlphaFoldDB" id="A0A317JUG7"/>
<organism evidence="2 3">
    <name type="scientific">Micromonospora globispora</name>
    <dbReference type="NCBI Taxonomy" id="1450148"/>
    <lineage>
        <taxon>Bacteria</taxon>
        <taxon>Bacillati</taxon>
        <taxon>Actinomycetota</taxon>
        <taxon>Actinomycetes</taxon>
        <taxon>Micromonosporales</taxon>
        <taxon>Micromonosporaceae</taxon>
        <taxon>Micromonospora</taxon>
    </lineage>
</organism>
<dbReference type="InterPro" id="IPR018114">
    <property type="entry name" value="TRYPSIN_HIS"/>
</dbReference>
<dbReference type="InterPro" id="IPR001254">
    <property type="entry name" value="Trypsin_dom"/>
</dbReference>
<dbReference type="GO" id="GO:0004252">
    <property type="term" value="F:serine-type endopeptidase activity"/>
    <property type="evidence" value="ECO:0007669"/>
    <property type="project" value="InterPro"/>
</dbReference>
<dbReference type="SMART" id="SM00020">
    <property type="entry name" value="Tryp_SPc"/>
    <property type="match status" value="1"/>
</dbReference>
<evidence type="ECO:0000313" key="2">
    <source>
        <dbReference type="EMBL" id="PWU44275.1"/>
    </source>
</evidence>
<dbReference type="PROSITE" id="PS50240">
    <property type="entry name" value="TRYPSIN_DOM"/>
    <property type="match status" value="1"/>
</dbReference>
<dbReference type="SUPFAM" id="SSF50494">
    <property type="entry name" value="Trypsin-like serine proteases"/>
    <property type="match status" value="1"/>
</dbReference>
<dbReference type="PRINTS" id="PR00722">
    <property type="entry name" value="CHYMOTRYPSIN"/>
</dbReference>